<proteinExistence type="predicted"/>
<name>A0A1I2M5V6_9ACTN</name>
<organism evidence="2 3">
    <name type="scientific">Blastococcus tunisiensis</name>
    <dbReference type="NCBI Taxonomy" id="1798228"/>
    <lineage>
        <taxon>Bacteria</taxon>
        <taxon>Bacillati</taxon>
        <taxon>Actinomycetota</taxon>
        <taxon>Actinomycetes</taxon>
        <taxon>Geodermatophilales</taxon>
        <taxon>Geodermatophilaceae</taxon>
        <taxon>Blastococcus</taxon>
    </lineage>
</organism>
<protein>
    <recommendedName>
        <fullName evidence="4">DUF3068 domain-containing protein</fullName>
    </recommendedName>
</protein>
<keyword evidence="1" id="KW-0472">Membrane</keyword>
<dbReference type="Pfam" id="PF11271">
    <property type="entry name" value="PorA"/>
    <property type="match status" value="1"/>
</dbReference>
<reference evidence="3" key="1">
    <citation type="submission" date="2016-10" db="EMBL/GenBank/DDBJ databases">
        <authorList>
            <person name="Varghese N."/>
            <person name="Submissions S."/>
        </authorList>
    </citation>
    <scope>NUCLEOTIDE SEQUENCE [LARGE SCALE GENOMIC DNA]</scope>
    <source>
        <strain evidence="3">DSM 46838</strain>
    </source>
</reference>
<evidence type="ECO:0008006" key="4">
    <source>
        <dbReference type="Google" id="ProtNLM"/>
    </source>
</evidence>
<keyword evidence="1" id="KW-0812">Transmembrane</keyword>
<feature type="transmembrane region" description="Helical" evidence="1">
    <location>
        <begin position="308"/>
        <end position="329"/>
    </location>
</feature>
<evidence type="ECO:0000313" key="2">
    <source>
        <dbReference type="EMBL" id="SFF86895.1"/>
    </source>
</evidence>
<dbReference type="AlphaFoldDB" id="A0A1I2M5V6"/>
<evidence type="ECO:0000256" key="1">
    <source>
        <dbReference type="SAM" id="Phobius"/>
    </source>
</evidence>
<keyword evidence="1" id="KW-1133">Transmembrane helix</keyword>
<accession>A0A1I2M5V6</accession>
<dbReference type="Proteomes" id="UP000198589">
    <property type="component" value="Unassembled WGS sequence"/>
</dbReference>
<gene>
    <name evidence="2" type="ORF">SAMN05216574_13017</name>
</gene>
<dbReference type="EMBL" id="FOND01000030">
    <property type="protein sequence ID" value="SFF86895.1"/>
    <property type="molecule type" value="Genomic_DNA"/>
</dbReference>
<dbReference type="RefSeq" id="WP_175527421.1">
    <property type="nucleotide sequence ID" value="NZ_FOND01000030.1"/>
</dbReference>
<dbReference type="InterPro" id="IPR021424">
    <property type="entry name" value="PorA"/>
</dbReference>
<dbReference type="STRING" id="1798228.SAMN05216574_13017"/>
<evidence type="ECO:0000313" key="3">
    <source>
        <dbReference type="Proteomes" id="UP000198589"/>
    </source>
</evidence>
<sequence length="351" mass="35802">MRLTRASVVLAVLGVLLIAGAAVVRFVVVPSASRLPADLETGQDFEGTYSGLNPAALAGGAGDLLLQDVPVTASRTYTVDSTDGDTAVITRTVERTIGGQPDPATTIRYAVDRTDFRSTSAPSGIADVVPSEGLVFTLPLDPETDADYRLWDQTTAAAYPLSYEGTSTLAGRTVREYRSVADGPVADPAALDLPTSVTKAQLVALQPVLARQLPPAVLAQLPAVLAQLPDDVPVTYTSETTSTVFADSEIGAPIGAGSTQEITAQLALGATVAVPFSTIVLTSTDESEQAMADDTAGKAGTLNLMGTVLPVALAVLGLALLGAAALLAVRAGRGSGSPGVTRPDLPAPARV</sequence>
<keyword evidence="3" id="KW-1185">Reference proteome</keyword>